<gene>
    <name evidence="3" type="ORF">DOK79_001883</name>
</gene>
<feature type="compositionally biased region" description="Acidic residues" evidence="1">
    <location>
        <begin position="48"/>
        <end position="58"/>
    </location>
</feature>
<name>A0ABZ2SX86_9ENTE</name>
<keyword evidence="4" id="KW-1185">Reference proteome</keyword>
<feature type="compositionally biased region" description="Basic and acidic residues" evidence="1">
    <location>
        <begin position="1"/>
        <end position="10"/>
    </location>
</feature>
<keyword evidence="2" id="KW-1133">Transmembrane helix</keyword>
<dbReference type="EMBL" id="CP147250">
    <property type="protein sequence ID" value="WYJ80326.1"/>
    <property type="molecule type" value="Genomic_DNA"/>
</dbReference>
<keyword evidence="2" id="KW-0472">Membrane</keyword>
<evidence type="ECO:0000313" key="3">
    <source>
        <dbReference type="EMBL" id="WYJ80326.1"/>
    </source>
</evidence>
<accession>A0ABZ2SX86</accession>
<proteinExistence type="predicted"/>
<protein>
    <submittedName>
        <fullName evidence="3">Uncharacterized protein</fullName>
    </submittedName>
</protein>
<organism evidence="3 4">
    <name type="scientific">Candidatus Enterococcus mangumiae</name>
    <dbReference type="NCBI Taxonomy" id="2230878"/>
    <lineage>
        <taxon>Bacteria</taxon>
        <taxon>Bacillati</taxon>
        <taxon>Bacillota</taxon>
        <taxon>Bacilli</taxon>
        <taxon>Lactobacillales</taxon>
        <taxon>Enterococcaceae</taxon>
        <taxon>Enterococcus</taxon>
    </lineage>
</organism>
<evidence type="ECO:0000256" key="2">
    <source>
        <dbReference type="SAM" id="Phobius"/>
    </source>
</evidence>
<feature type="transmembrane region" description="Helical" evidence="2">
    <location>
        <begin position="222"/>
        <end position="247"/>
    </location>
</feature>
<feature type="compositionally biased region" description="Basic and acidic residues" evidence="1">
    <location>
        <begin position="75"/>
        <end position="114"/>
    </location>
</feature>
<evidence type="ECO:0000313" key="4">
    <source>
        <dbReference type="Proteomes" id="UP000664360"/>
    </source>
</evidence>
<feature type="transmembrane region" description="Helical" evidence="2">
    <location>
        <begin position="171"/>
        <end position="189"/>
    </location>
</feature>
<dbReference type="Proteomes" id="UP000664360">
    <property type="component" value="Chromosome"/>
</dbReference>
<reference evidence="3 4" key="1">
    <citation type="submission" date="2024-03" db="EMBL/GenBank/DDBJ databases">
        <title>The Genome Sequence of Enterococcus sp. DIV1094.</title>
        <authorList>
            <consortium name="The Broad Institute Genomics Platform"/>
            <consortium name="The Broad Institute Microbial Omics Core"/>
            <consortium name="The Broad Institute Genomic Center for Infectious Diseases"/>
            <person name="Earl A."/>
            <person name="Manson A."/>
            <person name="Gilmore M."/>
            <person name="Schwartman J."/>
            <person name="Shea T."/>
            <person name="Abouelleil A."/>
            <person name="Cao P."/>
            <person name="Chapman S."/>
            <person name="Cusick C."/>
            <person name="Young S."/>
            <person name="Neafsey D."/>
            <person name="Nusbaum C."/>
            <person name="Birren B."/>
        </authorList>
    </citation>
    <scope>NUCLEOTIDE SEQUENCE [LARGE SCALE GENOMIC DNA]</scope>
    <source>
        <strain evidence="3 4">DIV1094</strain>
    </source>
</reference>
<keyword evidence="2" id="KW-0812">Transmembrane</keyword>
<feature type="region of interest" description="Disordered" evidence="1">
    <location>
        <begin position="1"/>
        <end position="127"/>
    </location>
</feature>
<evidence type="ECO:0000256" key="1">
    <source>
        <dbReference type="SAM" id="MobiDB-lite"/>
    </source>
</evidence>
<sequence length="270" mass="30806">MNDEKTKKLDQATNEAAEEMANEQPTEMTEEVVDTPVNEQGEARTQEQTDEVTGEPNEELIKEPIEASNEAPIEEPTKEAIKAPIEESAKEPNEELIKAPIEEPAKEPNEESIKEPLQPTSQNQKAPIDEPQVGFANAVLQGGNKEVPEEIKKWNWGAFSLNILWGIGNKTYLPLLCLIPVFNLVWVFICGFKGNEWAWRDGDYTDIATFKKVQKTWSRAGVAMFIIQIGIIVLHLGIIVFFLYSLLSYRHSIIQDFYNYEPYRYDGFYY</sequence>